<gene>
    <name evidence="1" type="ORF">BJ986_000298</name>
</gene>
<dbReference type="AlphaFoldDB" id="A0A852WEH0"/>
<protein>
    <recommendedName>
        <fullName evidence="3">DUF2795 domain-containing protein</fullName>
    </recommendedName>
</protein>
<reference evidence="1 2" key="1">
    <citation type="submission" date="2020-07" db="EMBL/GenBank/DDBJ databases">
        <title>Sequencing the genomes of 1000 actinobacteria strains.</title>
        <authorList>
            <person name="Klenk H.-P."/>
        </authorList>
    </citation>
    <scope>NUCLEOTIDE SEQUENCE [LARGE SCALE GENOMIC DNA]</scope>
    <source>
        <strain evidence="1 2">DSM 23987</strain>
    </source>
</reference>
<dbReference type="RefSeq" id="WP_179420382.1">
    <property type="nucleotide sequence ID" value="NZ_JACCAB010000001.1"/>
</dbReference>
<evidence type="ECO:0000313" key="2">
    <source>
        <dbReference type="Proteomes" id="UP000573599"/>
    </source>
</evidence>
<evidence type="ECO:0000313" key="1">
    <source>
        <dbReference type="EMBL" id="NYG05811.1"/>
    </source>
</evidence>
<keyword evidence="2" id="KW-1185">Reference proteome</keyword>
<proteinExistence type="predicted"/>
<dbReference type="Proteomes" id="UP000573599">
    <property type="component" value="Unassembled WGS sequence"/>
</dbReference>
<comment type="caution">
    <text evidence="1">The sequence shown here is derived from an EMBL/GenBank/DDBJ whole genome shotgun (WGS) entry which is preliminary data.</text>
</comment>
<dbReference type="InterPro" id="IPR021527">
    <property type="entry name" value="DUF2795"/>
</dbReference>
<name>A0A852WEH0_9MICO</name>
<evidence type="ECO:0008006" key="3">
    <source>
        <dbReference type="Google" id="ProtNLM"/>
    </source>
</evidence>
<organism evidence="1 2">
    <name type="scientific">Pedococcus badiiscoriae</name>
    <dbReference type="NCBI Taxonomy" id="642776"/>
    <lineage>
        <taxon>Bacteria</taxon>
        <taxon>Bacillati</taxon>
        <taxon>Actinomycetota</taxon>
        <taxon>Actinomycetes</taxon>
        <taxon>Micrococcales</taxon>
        <taxon>Intrasporangiaceae</taxon>
        <taxon>Pedococcus</taxon>
    </lineage>
</organism>
<dbReference type="Pfam" id="PF11387">
    <property type="entry name" value="DUF2795"/>
    <property type="match status" value="1"/>
</dbReference>
<sequence>MATPTRPTDQDPDWADQLADHLGPGCFPATHDRLVAILSTRHAPSHLLWRLAALPRAREFSSLAELLEHLGQTDGPSGPRTSTDPS</sequence>
<accession>A0A852WEH0</accession>
<dbReference type="EMBL" id="JACCAB010000001">
    <property type="protein sequence ID" value="NYG05811.1"/>
    <property type="molecule type" value="Genomic_DNA"/>
</dbReference>